<protein>
    <submittedName>
        <fullName evidence="1">Uncharacterized protein</fullName>
    </submittedName>
</protein>
<organism evidence="1">
    <name type="scientific">Rhizophora mucronata</name>
    <name type="common">Asiatic mangrove</name>
    <dbReference type="NCBI Taxonomy" id="61149"/>
    <lineage>
        <taxon>Eukaryota</taxon>
        <taxon>Viridiplantae</taxon>
        <taxon>Streptophyta</taxon>
        <taxon>Embryophyta</taxon>
        <taxon>Tracheophyta</taxon>
        <taxon>Spermatophyta</taxon>
        <taxon>Magnoliopsida</taxon>
        <taxon>eudicotyledons</taxon>
        <taxon>Gunneridae</taxon>
        <taxon>Pentapetalae</taxon>
        <taxon>rosids</taxon>
        <taxon>fabids</taxon>
        <taxon>Malpighiales</taxon>
        <taxon>Rhizophoraceae</taxon>
        <taxon>Rhizophora</taxon>
    </lineage>
</organism>
<sequence length="54" mass="6372">MQNNSFHKNRSPTRKTTYISLTQATRLLKHFIPLFCNVVNKGYKNKSKIHQNQP</sequence>
<evidence type="ECO:0000313" key="1">
    <source>
        <dbReference type="EMBL" id="MBX65586.1"/>
    </source>
</evidence>
<dbReference type="AlphaFoldDB" id="A0A2P2QF65"/>
<accession>A0A2P2QF65</accession>
<name>A0A2P2QF65_RHIMU</name>
<proteinExistence type="predicted"/>
<dbReference type="EMBL" id="GGEC01085102">
    <property type="protein sequence ID" value="MBX65586.1"/>
    <property type="molecule type" value="Transcribed_RNA"/>
</dbReference>
<reference evidence="1" key="1">
    <citation type="submission" date="2018-02" db="EMBL/GenBank/DDBJ databases">
        <title>Rhizophora mucronata_Transcriptome.</title>
        <authorList>
            <person name="Meera S.P."/>
            <person name="Sreeshan A."/>
            <person name="Augustine A."/>
        </authorList>
    </citation>
    <scope>NUCLEOTIDE SEQUENCE</scope>
    <source>
        <tissue evidence="1">Leaf</tissue>
    </source>
</reference>